<dbReference type="GO" id="GO:0005576">
    <property type="term" value="C:extracellular region"/>
    <property type="evidence" value="ECO:0007669"/>
    <property type="project" value="UniProtKB-SubCell"/>
</dbReference>
<accession>H0VJV6</accession>
<sequence>RMKGSKLALVMLCVLFAIPEARSKDTVKLCGLEYVRTVVYICATSRWRRQAEGIPPALQAEKRNSFLPPDRHEASEENPARSLAEVDFSGEELVREGRMPVQALRRAEKRSVMLRRDLRTLCCTTGCSMTELSALC</sequence>
<keyword evidence="4" id="KW-0964">Secreted</keyword>
<dbReference type="InParanoid" id="H0VJV6"/>
<keyword evidence="6" id="KW-1015">Disulfide bond</keyword>
<dbReference type="STRING" id="10141.ENSCPOP00000010553"/>
<reference evidence="10" key="3">
    <citation type="submission" date="2025-09" db="UniProtKB">
        <authorList>
            <consortium name="Ensembl"/>
        </authorList>
    </citation>
    <scope>IDENTIFICATION</scope>
    <source>
        <strain evidence="10">2N</strain>
    </source>
</reference>
<reference evidence="11" key="1">
    <citation type="journal article" date="2011" name="Nature">
        <title>A high-resolution map of human evolutionary constraint using 29 mammals.</title>
        <authorList>
            <person name="Lindblad-Toh K."/>
            <person name="Garber M."/>
            <person name="Zuk O."/>
            <person name="Lin M.F."/>
            <person name="Parker B.J."/>
            <person name="Washietl S."/>
            <person name="Kheradpour P."/>
            <person name="Ernst J."/>
            <person name="Jordan G."/>
            <person name="Mauceli E."/>
            <person name="Ward L.D."/>
            <person name="Lowe C.B."/>
            <person name="Holloway A.K."/>
            <person name="Clamp M."/>
            <person name="Gnerre S."/>
            <person name="Alfoldi J."/>
            <person name="Beal K."/>
            <person name="Chang J."/>
            <person name="Clawson H."/>
            <person name="Cuff J."/>
            <person name="Di Palma F."/>
            <person name="Fitzgerald S."/>
            <person name="Flicek P."/>
            <person name="Guttman M."/>
            <person name="Hubisz M.J."/>
            <person name="Jaffe D.B."/>
            <person name="Jungreis I."/>
            <person name="Kent W.J."/>
            <person name="Kostka D."/>
            <person name="Lara M."/>
            <person name="Martins A.L."/>
            <person name="Massingham T."/>
            <person name="Moltke I."/>
            <person name="Raney B.J."/>
            <person name="Rasmussen M.D."/>
            <person name="Robinson J."/>
            <person name="Stark A."/>
            <person name="Vilella A.J."/>
            <person name="Wen J."/>
            <person name="Xie X."/>
            <person name="Zody M.C."/>
            <person name="Baldwin J."/>
            <person name="Bloom T."/>
            <person name="Chin C.W."/>
            <person name="Heiman D."/>
            <person name="Nicol R."/>
            <person name="Nusbaum C."/>
            <person name="Young S."/>
            <person name="Wilkinson J."/>
            <person name="Worley K.C."/>
            <person name="Kovar C.L."/>
            <person name="Muzny D.M."/>
            <person name="Gibbs R.A."/>
            <person name="Cree A."/>
            <person name="Dihn H.H."/>
            <person name="Fowler G."/>
            <person name="Jhangiani S."/>
            <person name="Joshi V."/>
            <person name="Lee S."/>
            <person name="Lewis L.R."/>
            <person name="Nazareth L.V."/>
            <person name="Okwuonu G."/>
            <person name="Santibanez J."/>
            <person name="Warren W.C."/>
            <person name="Mardis E.R."/>
            <person name="Weinstock G.M."/>
            <person name="Wilson R.K."/>
            <person name="Delehaunty K."/>
            <person name="Dooling D."/>
            <person name="Fronik C."/>
            <person name="Fulton L."/>
            <person name="Fulton B."/>
            <person name="Graves T."/>
            <person name="Minx P."/>
            <person name="Sodergren E."/>
            <person name="Birney E."/>
            <person name="Margulies E.H."/>
            <person name="Herrero J."/>
            <person name="Green E.D."/>
            <person name="Haussler D."/>
            <person name="Siepel A."/>
            <person name="Goldman N."/>
            <person name="Pollard K.S."/>
            <person name="Pedersen J.S."/>
            <person name="Lander E.S."/>
            <person name="Kellis M."/>
        </authorList>
    </citation>
    <scope>NUCLEOTIDE SEQUENCE [LARGE SCALE GENOMIC DNA]</scope>
    <source>
        <strain evidence="11">2N</strain>
    </source>
</reference>
<feature type="chain" id="PRO_5003542958" evidence="8">
    <location>
        <begin position="24"/>
        <end position="136"/>
    </location>
</feature>
<dbReference type="InterPro" id="IPR016179">
    <property type="entry name" value="Insulin-like"/>
</dbReference>
<dbReference type="AlphaFoldDB" id="H0VJV6"/>
<keyword evidence="8" id="KW-0732">Signal</keyword>
<proteinExistence type="inferred from homology"/>
<dbReference type="InterPro" id="IPR036438">
    <property type="entry name" value="Insulin-like_sf"/>
</dbReference>
<protein>
    <submittedName>
        <fullName evidence="10">Insulin like 5</fullName>
    </submittedName>
</protein>
<evidence type="ECO:0000256" key="6">
    <source>
        <dbReference type="ARBA" id="ARBA00023157"/>
    </source>
</evidence>
<dbReference type="OMA" id="YVRTVVY"/>
<keyword evidence="5" id="KW-0372">Hormone</keyword>
<dbReference type="VEuPathDB" id="HostDB:ENSCPOG00000011735"/>
<feature type="region of interest" description="Disordered" evidence="7">
    <location>
        <begin position="59"/>
        <end position="81"/>
    </location>
</feature>
<dbReference type="GO" id="GO:2000253">
    <property type="term" value="P:positive regulation of feeding behavior"/>
    <property type="evidence" value="ECO:0007669"/>
    <property type="project" value="Ensembl"/>
</dbReference>
<feature type="signal peptide" evidence="8">
    <location>
        <begin position="1"/>
        <end position="23"/>
    </location>
</feature>
<evidence type="ECO:0000256" key="3">
    <source>
        <dbReference type="ARBA" id="ARBA00011207"/>
    </source>
</evidence>
<dbReference type="FunCoup" id="H0VJV6">
    <property type="interactions" value="393"/>
</dbReference>
<evidence type="ECO:0000256" key="1">
    <source>
        <dbReference type="ARBA" id="ARBA00004613"/>
    </source>
</evidence>
<dbReference type="PANTHER" id="PTHR20968:SF2">
    <property type="entry name" value="INSULIN-LIKE PEPTIDE INSL5"/>
    <property type="match status" value="1"/>
</dbReference>
<evidence type="ECO:0000259" key="9">
    <source>
        <dbReference type="SMART" id="SM00078"/>
    </source>
</evidence>
<evidence type="ECO:0000313" key="10">
    <source>
        <dbReference type="Ensembl" id="ENSCPOP00000010553.2"/>
    </source>
</evidence>
<evidence type="ECO:0000313" key="11">
    <source>
        <dbReference type="Proteomes" id="UP000005447"/>
    </source>
</evidence>
<dbReference type="Ensembl" id="ENSCPOT00000011849.3">
    <property type="protein sequence ID" value="ENSCPOP00000010553.2"/>
    <property type="gene ID" value="ENSCPOG00000011735.4"/>
</dbReference>
<dbReference type="InterPro" id="IPR022353">
    <property type="entry name" value="Insulin_CS"/>
</dbReference>
<dbReference type="GeneTree" id="ENSGT00940000154396"/>
<comment type="subunit">
    <text evidence="3">Heterodimer of a B chain and an A chain linked by two disulfide bonds.</text>
</comment>
<reference evidence="10" key="2">
    <citation type="submission" date="2025-08" db="UniProtKB">
        <authorList>
            <consortium name="Ensembl"/>
        </authorList>
    </citation>
    <scope>IDENTIFICATION</scope>
    <source>
        <strain evidence="10">2N</strain>
    </source>
</reference>
<name>H0VJV6_CAVPO</name>
<dbReference type="SUPFAM" id="SSF56994">
    <property type="entry name" value="Insulin-like"/>
    <property type="match status" value="1"/>
</dbReference>
<dbReference type="eggNOG" id="ENOG502S9UT">
    <property type="taxonomic scope" value="Eukaryota"/>
</dbReference>
<dbReference type="PROSITE" id="PS00262">
    <property type="entry name" value="INSULIN"/>
    <property type="match status" value="1"/>
</dbReference>
<keyword evidence="11" id="KW-1185">Reference proteome</keyword>
<feature type="domain" description="Insulin-like" evidence="9">
    <location>
        <begin position="27"/>
        <end position="136"/>
    </location>
</feature>
<comment type="subcellular location">
    <subcellularLocation>
        <location evidence="1">Secreted</location>
    </subcellularLocation>
</comment>
<dbReference type="InterPro" id="IPR051777">
    <property type="entry name" value="Insulin-like_neuro_ligands"/>
</dbReference>
<dbReference type="SMART" id="SM00078">
    <property type="entry name" value="IlGF"/>
    <property type="match status" value="1"/>
</dbReference>
<comment type="similarity">
    <text evidence="2">Belongs to the insulin family.</text>
</comment>
<dbReference type="HOGENOM" id="CLU_120043_1_0_1"/>
<evidence type="ECO:0000256" key="7">
    <source>
        <dbReference type="SAM" id="MobiDB-lite"/>
    </source>
</evidence>
<dbReference type="GO" id="GO:0005179">
    <property type="term" value="F:hormone activity"/>
    <property type="evidence" value="ECO:0007669"/>
    <property type="project" value="UniProtKB-KW"/>
</dbReference>
<evidence type="ECO:0000256" key="5">
    <source>
        <dbReference type="ARBA" id="ARBA00022702"/>
    </source>
</evidence>
<evidence type="ECO:0000256" key="8">
    <source>
        <dbReference type="SAM" id="SignalP"/>
    </source>
</evidence>
<dbReference type="GO" id="GO:0001664">
    <property type="term" value="F:G protein-coupled receptor binding"/>
    <property type="evidence" value="ECO:0007669"/>
    <property type="project" value="TreeGrafter"/>
</dbReference>
<dbReference type="EMBL" id="AAKN02005136">
    <property type="status" value="NOT_ANNOTATED_CDS"/>
    <property type="molecule type" value="Genomic_DNA"/>
</dbReference>
<evidence type="ECO:0000256" key="4">
    <source>
        <dbReference type="ARBA" id="ARBA00022525"/>
    </source>
</evidence>
<gene>
    <name evidence="10" type="primary">INSL5</name>
</gene>
<dbReference type="Proteomes" id="UP000005447">
    <property type="component" value="Unassembled WGS sequence"/>
</dbReference>
<organism evidence="10 11">
    <name type="scientific">Cavia porcellus</name>
    <name type="common">Guinea pig</name>
    <dbReference type="NCBI Taxonomy" id="10141"/>
    <lineage>
        <taxon>Eukaryota</taxon>
        <taxon>Metazoa</taxon>
        <taxon>Chordata</taxon>
        <taxon>Craniata</taxon>
        <taxon>Vertebrata</taxon>
        <taxon>Euteleostomi</taxon>
        <taxon>Mammalia</taxon>
        <taxon>Eutheria</taxon>
        <taxon>Euarchontoglires</taxon>
        <taxon>Glires</taxon>
        <taxon>Rodentia</taxon>
        <taxon>Hystricomorpha</taxon>
        <taxon>Caviidae</taxon>
        <taxon>Cavia</taxon>
    </lineage>
</organism>
<feature type="compositionally biased region" description="Basic and acidic residues" evidence="7">
    <location>
        <begin position="60"/>
        <end position="79"/>
    </location>
</feature>
<dbReference type="PANTHER" id="PTHR20968">
    <property type="entry name" value="ILGF DOMAIN-CONTAINING PROTEIN"/>
    <property type="match status" value="1"/>
</dbReference>
<evidence type="ECO:0000256" key="2">
    <source>
        <dbReference type="ARBA" id="ARBA00009034"/>
    </source>
</evidence>